<evidence type="ECO:0000313" key="2">
    <source>
        <dbReference type="Proteomes" id="UP000270094"/>
    </source>
</evidence>
<dbReference type="OrthoDB" id="5857086at2759"/>
<accession>A0A3P7JHC1</accession>
<evidence type="ECO:0000313" key="1">
    <source>
        <dbReference type="EMBL" id="VDM79269.1"/>
    </source>
</evidence>
<reference evidence="1 2" key="1">
    <citation type="submission" date="2018-11" db="EMBL/GenBank/DDBJ databases">
        <authorList>
            <consortium name="Pathogen Informatics"/>
        </authorList>
    </citation>
    <scope>NUCLEOTIDE SEQUENCE [LARGE SCALE GENOMIC DNA]</scope>
</reference>
<dbReference type="EMBL" id="UYYB01104539">
    <property type="protein sequence ID" value="VDM79269.1"/>
    <property type="molecule type" value="Genomic_DNA"/>
</dbReference>
<dbReference type="PANTHER" id="PTHR46671">
    <property type="entry name" value="PROTEIN CBG11221"/>
    <property type="match status" value="1"/>
</dbReference>
<dbReference type="AlphaFoldDB" id="A0A3P7JHC1"/>
<keyword evidence="2" id="KW-1185">Reference proteome</keyword>
<proteinExistence type="predicted"/>
<sequence length="110" mass="12857">MVQWRDSNEECLAGFLRHWVCVLGVEDLPSISKYPHILVNKMMPSFDYGAIACVSELLFNRTHLGQDQEFFNRSYYENLPAVRFHNQFKHYGAALDCQSLYKSSTQLFRS</sequence>
<gene>
    <name evidence="1" type="ORF">SVUK_LOCUS14267</name>
</gene>
<dbReference type="PANTHER" id="PTHR46671:SF7">
    <property type="entry name" value="CORE-2_I-BRANCHING ENZYME"/>
    <property type="match status" value="1"/>
</dbReference>
<name>A0A3P7JHC1_STRVU</name>
<organism evidence="1 2">
    <name type="scientific">Strongylus vulgaris</name>
    <name type="common">Blood worm</name>
    <dbReference type="NCBI Taxonomy" id="40348"/>
    <lineage>
        <taxon>Eukaryota</taxon>
        <taxon>Metazoa</taxon>
        <taxon>Ecdysozoa</taxon>
        <taxon>Nematoda</taxon>
        <taxon>Chromadorea</taxon>
        <taxon>Rhabditida</taxon>
        <taxon>Rhabditina</taxon>
        <taxon>Rhabditomorpha</taxon>
        <taxon>Strongyloidea</taxon>
        <taxon>Strongylidae</taxon>
        <taxon>Strongylus</taxon>
    </lineage>
</organism>
<protein>
    <submittedName>
        <fullName evidence="1">Uncharacterized protein</fullName>
    </submittedName>
</protein>
<dbReference type="Proteomes" id="UP000270094">
    <property type="component" value="Unassembled WGS sequence"/>
</dbReference>